<dbReference type="EMBL" id="JBHLUB010000032">
    <property type="protein sequence ID" value="MFC0582944.1"/>
    <property type="molecule type" value="Genomic_DNA"/>
</dbReference>
<keyword evidence="1" id="KW-0472">Membrane</keyword>
<evidence type="ECO:0000256" key="1">
    <source>
        <dbReference type="SAM" id="Phobius"/>
    </source>
</evidence>
<comment type="caution">
    <text evidence="2">The sequence shown here is derived from an EMBL/GenBank/DDBJ whole genome shotgun (WGS) entry which is preliminary data.</text>
</comment>
<proteinExistence type="predicted"/>
<gene>
    <name evidence="2" type="ORF">ACFFFR_11245</name>
</gene>
<reference evidence="2 3" key="1">
    <citation type="submission" date="2024-09" db="EMBL/GenBank/DDBJ databases">
        <authorList>
            <person name="Sun Q."/>
            <person name="Mori K."/>
        </authorList>
    </citation>
    <scope>NUCLEOTIDE SEQUENCE [LARGE SCALE GENOMIC DNA]</scope>
    <source>
        <strain evidence="2 3">NCAIM B.02604</strain>
    </source>
</reference>
<sequence>MSGTLTLLHFALRRDRFRIVVWLVALVGATLVVATAFPGLYPNAEDREVVAQSMDTPASLALTGPAEYLTNYSYGSMLAHEMVGFMA</sequence>
<dbReference type="Proteomes" id="UP001589862">
    <property type="component" value="Unassembled WGS sequence"/>
</dbReference>
<keyword evidence="1" id="KW-1133">Transmembrane helix</keyword>
<evidence type="ECO:0008006" key="4">
    <source>
        <dbReference type="Google" id="ProtNLM"/>
    </source>
</evidence>
<feature type="transmembrane region" description="Helical" evidence="1">
    <location>
        <begin position="20"/>
        <end position="41"/>
    </location>
</feature>
<name>A0ABV6PCV5_9MICC</name>
<dbReference type="RefSeq" id="WP_377460507.1">
    <property type="nucleotide sequence ID" value="NZ_JBHLUB010000032.1"/>
</dbReference>
<keyword evidence="3" id="KW-1185">Reference proteome</keyword>
<protein>
    <recommendedName>
        <fullName evidence="4">ABC transporter permease</fullName>
    </recommendedName>
</protein>
<keyword evidence="1" id="KW-0812">Transmembrane</keyword>
<evidence type="ECO:0000313" key="3">
    <source>
        <dbReference type="Proteomes" id="UP001589862"/>
    </source>
</evidence>
<evidence type="ECO:0000313" key="2">
    <source>
        <dbReference type="EMBL" id="MFC0582944.1"/>
    </source>
</evidence>
<organism evidence="2 3">
    <name type="scientific">Micrococcoides hystricis</name>
    <dbReference type="NCBI Taxonomy" id="1572761"/>
    <lineage>
        <taxon>Bacteria</taxon>
        <taxon>Bacillati</taxon>
        <taxon>Actinomycetota</taxon>
        <taxon>Actinomycetes</taxon>
        <taxon>Micrococcales</taxon>
        <taxon>Micrococcaceae</taxon>
        <taxon>Micrococcoides</taxon>
    </lineage>
</organism>
<accession>A0ABV6PCV5</accession>